<accession>A0A517SB48</accession>
<dbReference type="EMBL" id="CP036271">
    <property type="protein sequence ID" value="QDT53371.1"/>
    <property type="molecule type" value="Genomic_DNA"/>
</dbReference>
<reference evidence="1 2" key="1">
    <citation type="submission" date="2019-02" db="EMBL/GenBank/DDBJ databases">
        <title>Deep-cultivation of Planctomycetes and their phenomic and genomic characterization uncovers novel biology.</title>
        <authorList>
            <person name="Wiegand S."/>
            <person name="Jogler M."/>
            <person name="Boedeker C."/>
            <person name="Pinto D."/>
            <person name="Vollmers J."/>
            <person name="Rivas-Marin E."/>
            <person name="Kohn T."/>
            <person name="Peeters S.H."/>
            <person name="Heuer A."/>
            <person name="Rast P."/>
            <person name="Oberbeckmann S."/>
            <person name="Bunk B."/>
            <person name="Jeske O."/>
            <person name="Meyerdierks A."/>
            <person name="Storesund J.E."/>
            <person name="Kallscheuer N."/>
            <person name="Luecker S."/>
            <person name="Lage O.M."/>
            <person name="Pohl T."/>
            <person name="Merkel B.J."/>
            <person name="Hornburger P."/>
            <person name="Mueller R.-W."/>
            <person name="Bruemmer F."/>
            <person name="Labrenz M."/>
            <person name="Spormann A.M."/>
            <person name="Op den Camp H."/>
            <person name="Overmann J."/>
            <person name="Amann R."/>
            <person name="Jetten M.S.M."/>
            <person name="Mascher T."/>
            <person name="Medema M.H."/>
            <person name="Devos D.P."/>
            <person name="Kaster A.-K."/>
            <person name="Ovreas L."/>
            <person name="Rohde M."/>
            <person name="Galperin M.Y."/>
            <person name="Jogler C."/>
        </authorList>
    </citation>
    <scope>NUCLEOTIDE SEQUENCE [LARGE SCALE GENOMIC DNA]</scope>
    <source>
        <strain evidence="1 2">Pan44</strain>
    </source>
</reference>
<keyword evidence="2" id="KW-1185">Reference proteome</keyword>
<sequence length="144" mass="15588">MATAALIGGTALAAWLLSPQVDPRLVGEWVNVAPAEFAAYRRFNTDGTHSLSPRFPGGGGWAVSGDTLIFTENLPPFSLTGSLRRTWIAIVNRIRMGGPTREQYTILEVTPTMLRIQSQAGLAPVEVYRRKSIADSPPESRPPG</sequence>
<name>A0A517SB48_9PLAN</name>
<dbReference type="AlphaFoldDB" id="A0A517SB48"/>
<evidence type="ECO:0008006" key="3">
    <source>
        <dbReference type="Google" id="ProtNLM"/>
    </source>
</evidence>
<evidence type="ECO:0000313" key="1">
    <source>
        <dbReference type="EMBL" id="QDT53371.1"/>
    </source>
</evidence>
<protein>
    <recommendedName>
        <fullName evidence="3">Lipocalin-like domain-containing protein</fullName>
    </recommendedName>
</protein>
<evidence type="ECO:0000313" key="2">
    <source>
        <dbReference type="Proteomes" id="UP000315700"/>
    </source>
</evidence>
<dbReference type="InParanoid" id="A0A517SB48"/>
<dbReference type="KEGG" id="ccos:Pan44_13880"/>
<proteinExistence type="predicted"/>
<gene>
    <name evidence="1" type="ORF">Pan44_13880</name>
</gene>
<organism evidence="1 2">
    <name type="scientific">Caulifigura coniformis</name>
    <dbReference type="NCBI Taxonomy" id="2527983"/>
    <lineage>
        <taxon>Bacteria</taxon>
        <taxon>Pseudomonadati</taxon>
        <taxon>Planctomycetota</taxon>
        <taxon>Planctomycetia</taxon>
        <taxon>Planctomycetales</taxon>
        <taxon>Planctomycetaceae</taxon>
        <taxon>Caulifigura</taxon>
    </lineage>
</organism>
<dbReference type="Proteomes" id="UP000315700">
    <property type="component" value="Chromosome"/>
</dbReference>